<dbReference type="Pfam" id="PF00153">
    <property type="entry name" value="Mito_carr"/>
    <property type="match status" value="3"/>
</dbReference>
<evidence type="ECO:0000256" key="3">
    <source>
        <dbReference type="ARBA" id="ARBA00022692"/>
    </source>
</evidence>
<reference evidence="9" key="1">
    <citation type="submission" date="2024-02" db="EMBL/GenBank/DDBJ databases">
        <authorList>
            <consortium name="ELIXIR-Norway"/>
            <consortium name="Elixir Norway"/>
        </authorList>
    </citation>
    <scope>NUCLEOTIDE SEQUENCE</scope>
</reference>
<comment type="subcellular location">
    <subcellularLocation>
        <location evidence="1">Membrane</location>
        <topology evidence="1">Multi-pass membrane protein</topology>
    </subcellularLocation>
</comment>
<dbReference type="Gene3D" id="1.50.40.10">
    <property type="entry name" value="Mitochondrial carrier domain"/>
    <property type="match status" value="2"/>
</dbReference>
<proteinExistence type="inferred from homology"/>
<gene>
    <name evidence="9" type="ORF">CSSPTR1EN2_LOCUS15653</name>
</gene>
<dbReference type="PANTHER" id="PTHR46080:SF3">
    <property type="entry name" value="MITOCHONDRIAL SUBSTRATE CARRIER FAMILY PROTEIN"/>
    <property type="match status" value="1"/>
</dbReference>
<feature type="repeat" description="Solcar" evidence="6">
    <location>
        <begin position="27"/>
        <end position="110"/>
    </location>
</feature>
<evidence type="ECO:0000256" key="8">
    <source>
        <dbReference type="SAM" id="Phobius"/>
    </source>
</evidence>
<dbReference type="PRINTS" id="PR00926">
    <property type="entry name" value="MITOCARRIER"/>
</dbReference>
<evidence type="ECO:0000256" key="7">
    <source>
        <dbReference type="RuleBase" id="RU000488"/>
    </source>
</evidence>
<evidence type="ECO:0000313" key="9">
    <source>
        <dbReference type="EMBL" id="CAK9220832.1"/>
    </source>
</evidence>
<keyword evidence="5 6" id="KW-0472">Membrane</keyword>
<dbReference type="InterPro" id="IPR002067">
    <property type="entry name" value="MCP"/>
</dbReference>
<keyword evidence="3 6" id="KW-0812">Transmembrane</keyword>
<dbReference type="InterPro" id="IPR018108">
    <property type="entry name" value="MCP_transmembrane"/>
</dbReference>
<evidence type="ECO:0000256" key="5">
    <source>
        <dbReference type="ARBA" id="ARBA00023136"/>
    </source>
</evidence>
<feature type="transmembrane region" description="Helical" evidence="8">
    <location>
        <begin position="29"/>
        <end position="50"/>
    </location>
</feature>
<evidence type="ECO:0000256" key="1">
    <source>
        <dbReference type="ARBA" id="ARBA00004141"/>
    </source>
</evidence>
<feature type="repeat" description="Solcar" evidence="6">
    <location>
        <begin position="125"/>
        <end position="213"/>
    </location>
</feature>
<keyword evidence="4" id="KW-0677">Repeat</keyword>
<protein>
    <recommendedName>
        <fullName evidence="11">Solute carrier family 25 member 44</fullName>
    </recommendedName>
</protein>
<name>A0ABP0UGP5_9BRYO</name>
<dbReference type="Proteomes" id="UP001497512">
    <property type="component" value="Chromosome 3"/>
</dbReference>
<evidence type="ECO:0008006" key="11">
    <source>
        <dbReference type="Google" id="ProtNLM"/>
    </source>
</evidence>
<dbReference type="EMBL" id="OZ019895">
    <property type="protein sequence ID" value="CAK9220832.1"/>
    <property type="molecule type" value="Genomic_DNA"/>
</dbReference>
<sequence length="326" mass="35000">MSAAQNRTPAGISLPQTEINWDRLDKTKFFVVGAGLFSGVSALLYPVSVLKTRMQVARADAVHTTALSIFKHVLRSEGIPGLYRGFGLIITGTIPSRMVFLTTLETTKAATLKLTEKLDVPETSAAAIANGLAGLVSSMASQTVFVPLDVVSQRLMVQGTPGATKYDGSIDAIRKILRADGIRGLYRGFGMSVLTYSPSSAVWWAAYGSSQRLIWRHLGYGTGKEKQPPSQAEVVLVQACGGIVAGGTSALATTPMDTVKTRLQVMSSEGGGRPTIKQTVKQLLRDDGWGGFYKGVGPRFLSMSLWGTSMITTYEFLKRLSVKQEA</sequence>
<evidence type="ECO:0000256" key="4">
    <source>
        <dbReference type="ARBA" id="ARBA00022737"/>
    </source>
</evidence>
<comment type="similarity">
    <text evidence="7">Belongs to the mitochondrial carrier (TC 2.A.29) family.</text>
</comment>
<dbReference type="PANTHER" id="PTHR46080">
    <property type="entry name" value="MITOCHONDRIAL SUBSTRATE CARRIER FAMILY PROTEIN J"/>
    <property type="match status" value="1"/>
</dbReference>
<evidence type="ECO:0000256" key="2">
    <source>
        <dbReference type="ARBA" id="ARBA00022448"/>
    </source>
</evidence>
<accession>A0ABP0UGP5</accession>
<dbReference type="SUPFAM" id="SSF103506">
    <property type="entry name" value="Mitochondrial carrier"/>
    <property type="match status" value="1"/>
</dbReference>
<organism evidence="9 10">
    <name type="scientific">Sphagnum troendelagicum</name>
    <dbReference type="NCBI Taxonomy" id="128251"/>
    <lineage>
        <taxon>Eukaryota</taxon>
        <taxon>Viridiplantae</taxon>
        <taxon>Streptophyta</taxon>
        <taxon>Embryophyta</taxon>
        <taxon>Bryophyta</taxon>
        <taxon>Sphagnophytina</taxon>
        <taxon>Sphagnopsida</taxon>
        <taxon>Sphagnales</taxon>
        <taxon>Sphagnaceae</taxon>
        <taxon>Sphagnum</taxon>
    </lineage>
</organism>
<evidence type="ECO:0000313" key="10">
    <source>
        <dbReference type="Proteomes" id="UP001497512"/>
    </source>
</evidence>
<keyword evidence="8" id="KW-1133">Transmembrane helix</keyword>
<feature type="repeat" description="Solcar" evidence="6">
    <location>
        <begin position="233"/>
        <end position="320"/>
    </location>
</feature>
<evidence type="ECO:0000256" key="6">
    <source>
        <dbReference type="PROSITE-ProRule" id="PRU00282"/>
    </source>
</evidence>
<keyword evidence="2 7" id="KW-0813">Transport</keyword>
<dbReference type="InterPro" id="IPR023395">
    <property type="entry name" value="MCP_dom_sf"/>
</dbReference>
<keyword evidence="10" id="KW-1185">Reference proteome</keyword>
<dbReference type="PROSITE" id="PS50920">
    <property type="entry name" value="SOLCAR"/>
    <property type="match status" value="3"/>
</dbReference>